<feature type="compositionally biased region" description="Low complexity" evidence="1">
    <location>
        <begin position="229"/>
        <end position="249"/>
    </location>
</feature>
<evidence type="ECO:0000256" key="2">
    <source>
        <dbReference type="SAM" id="SignalP"/>
    </source>
</evidence>
<evidence type="ECO:0000313" key="4">
    <source>
        <dbReference type="Proteomes" id="UP000214646"/>
    </source>
</evidence>
<feature type="compositionally biased region" description="Basic residues" evidence="1">
    <location>
        <begin position="218"/>
        <end position="227"/>
    </location>
</feature>
<organism evidence="3 4">
    <name type="scientific">Fimbriiglobus ruber</name>
    <dbReference type="NCBI Taxonomy" id="1908690"/>
    <lineage>
        <taxon>Bacteria</taxon>
        <taxon>Pseudomonadati</taxon>
        <taxon>Planctomycetota</taxon>
        <taxon>Planctomycetia</taxon>
        <taxon>Gemmatales</taxon>
        <taxon>Gemmataceae</taxon>
        <taxon>Fimbriiglobus</taxon>
    </lineage>
</organism>
<dbReference type="InterPro" id="IPR021109">
    <property type="entry name" value="Peptidase_aspartic_dom_sf"/>
</dbReference>
<dbReference type="AlphaFoldDB" id="A0A225E537"/>
<gene>
    <name evidence="3" type="ORF">FRUB_03126</name>
</gene>
<feature type="signal peptide" evidence="2">
    <location>
        <begin position="1"/>
        <end position="20"/>
    </location>
</feature>
<evidence type="ECO:0000313" key="3">
    <source>
        <dbReference type="EMBL" id="OWK43527.1"/>
    </source>
</evidence>
<proteinExistence type="predicted"/>
<dbReference type="Proteomes" id="UP000214646">
    <property type="component" value="Unassembled WGS sequence"/>
</dbReference>
<dbReference type="InterPro" id="IPR034122">
    <property type="entry name" value="Retropepsin-like_bacterial"/>
</dbReference>
<sequence>MTRWLVLLATAAAFVPVAPAADPPKSPAKAADRYEIPYRLTDTKHVLVRVKLNGKGPFNMILDTGAPAVFLTKKIADKVGLKPDDNGWAPVTTFQVEGGLTVPDAKARVADLFQLEGMNSLGLAGVELQGVIGYNVLARYRITYDFSADKLVWVPLDFVPRRSKPAARTTARAGSTCSARSSRLSPGSWASRRTSKPPRAGSLVSRRTSRKTGSSSKRSSRVARRTRPGLSGATGSRRSASGPRGPSRRMSNSTT</sequence>
<feature type="region of interest" description="Disordered" evidence="1">
    <location>
        <begin position="163"/>
        <end position="255"/>
    </location>
</feature>
<feature type="compositionally biased region" description="Polar residues" evidence="1">
    <location>
        <begin position="172"/>
        <end position="185"/>
    </location>
</feature>
<reference evidence="4" key="1">
    <citation type="submission" date="2017-06" db="EMBL/GenBank/DDBJ databases">
        <title>Genome analysis of Fimbriiglobus ruber SP5, the first member of the order Planctomycetales with confirmed chitinolytic capability.</title>
        <authorList>
            <person name="Ravin N.V."/>
            <person name="Rakitin A.L."/>
            <person name="Ivanova A.A."/>
            <person name="Beletsky A.V."/>
            <person name="Kulichevskaya I.S."/>
            <person name="Mardanov A.V."/>
            <person name="Dedysh S.N."/>
        </authorList>
    </citation>
    <scope>NUCLEOTIDE SEQUENCE [LARGE SCALE GENOMIC DNA]</scope>
    <source>
        <strain evidence="4">SP5</strain>
    </source>
</reference>
<name>A0A225E537_9BACT</name>
<comment type="caution">
    <text evidence="3">The sequence shown here is derived from an EMBL/GenBank/DDBJ whole genome shotgun (WGS) entry which is preliminary data.</text>
</comment>
<feature type="chain" id="PRO_5012420486" description="Peptidase A2 domain-containing protein" evidence="2">
    <location>
        <begin position="21"/>
        <end position="255"/>
    </location>
</feature>
<accession>A0A225E537</accession>
<dbReference type="EMBL" id="NIDE01000004">
    <property type="protein sequence ID" value="OWK43527.1"/>
    <property type="molecule type" value="Genomic_DNA"/>
</dbReference>
<dbReference type="SUPFAM" id="SSF50630">
    <property type="entry name" value="Acid proteases"/>
    <property type="match status" value="1"/>
</dbReference>
<dbReference type="CDD" id="cd05483">
    <property type="entry name" value="retropepsin_like_bacteria"/>
    <property type="match status" value="1"/>
</dbReference>
<dbReference type="OrthoDB" id="198130at2"/>
<keyword evidence="4" id="KW-1185">Reference proteome</keyword>
<evidence type="ECO:0000256" key="1">
    <source>
        <dbReference type="SAM" id="MobiDB-lite"/>
    </source>
</evidence>
<keyword evidence="2" id="KW-0732">Signal</keyword>
<dbReference type="Gene3D" id="2.40.70.10">
    <property type="entry name" value="Acid Proteases"/>
    <property type="match status" value="1"/>
</dbReference>
<evidence type="ECO:0008006" key="5">
    <source>
        <dbReference type="Google" id="ProtNLM"/>
    </source>
</evidence>
<protein>
    <recommendedName>
        <fullName evidence="5">Peptidase A2 domain-containing protein</fullName>
    </recommendedName>
</protein>
<dbReference type="Pfam" id="PF13650">
    <property type="entry name" value="Asp_protease_2"/>
    <property type="match status" value="1"/>
</dbReference>